<organism evidence="4 5">
    <name type="scientific">Fontimonas thermophila</name>
    <dbReference type="NCBI Taxonomy" id="1076937"/>
    <lineage>
        <taxon>Bacteria</taxon>
        <taxon>Pseudomonadati</taxon>
        <taxon>Pseudomonadota</taxon>
        <taxon>Gammaproteobacteria</taxon>
        <taxon>Nevskiales</taxon>
        <taxon>Nevskiaceae</taxon>
        <taxon>Fontimonas</taxon>
    </lineage>
</organism>
<feature type="domain" description="Thioredoxin" evidence="3">
    <location>
        <begin position="66"/>
        <end position="206"/>
    </location>
</feature>
<dbReference type="AlphaFoldDB" id="A0A1I2H9M7"/>
<evidence type="ECO:0000313" key="4">
    <source>
        <dbReference type="EMBL" id="SFF26179.1"/>
    </source>
</evidence>
<dbReference type="Gene3D" id="3.40.30.10">
    <property type="entry name" value="Glutaredoxin"/>
    <property type="match status" value="1"/>
</dbReference>
<dbReference type="PANTHER" id="PTHR42852">
    <property type="entry name" value="THIOL:DISULFIDE INTERCHANGE PROTEIN DSBE"/>
    <property type="match status" value="1"/>
</dbReference>
<evidence type="ECO:0000259" key="3">
    <source>
        <dbReference type="PROSITE" id="PS51352"/>
    </source>
</evidence>
<dbReference type="EMBL" id="FOOC01000001">
    <property type="protein sequence ID" value="SFF26179.1"/>
    <property type="molecule type" value="Genomic_DNA"/>
</dbReference>
<keyword evidence="2" id="KW-0472">Membrane</keyword>
<keyword evidence="2" id="KW-0812">Transmembrane</keyword>
<dbReference type="GO" id="GO:0016853">
    <property type="term" value="F:isomerase activity"/>
    <property type="evidence" value="ECO:0007669"/>
    <property type="project" value="UniProtKB-KW"/>
</dbReference>
<dbReference type="STRING" id="1076937.SAMN04488120_101248"/>
<dbReference type="SUPFAM" id="SSF52833">
    <property type="entry name" value="Thioredoxin-like"/>
    <property type="match status" value="1"/>
</dbReference>
<dbReference type="Pfam" id="PF08534">
    <property type="entry name" value="Redoxin"/>
    <property type="match status" value="1"/>
</dbReference>
<gene>
    <name evidence="4" type="ORF">SAMN04488120_101248</name>
</gene>
<evidence type="ECO:0000256" key="1">
    <source>
        <dbReference type="SAM" id="MobiDB-lite"/>
    </source>
</evidence>
<dbReference type="InterPro" id="IPR050553">
    <property type="entry name" value="Thioredoxin_ResA/DsbE_sf"/>
</dbReference>
<sequence>MTARQCLQNRAAPGGPQPAPKTDAACESEYGAAHSRAKLAGMMGVHRWLPVLLLALLALPPAVPALERGDVPPPLVAPQQDGTPLSLATLRGQLVYVDFWASWCAPCAQALPALETLYRKYRDRGFTVLAVNVDTQRKAALAMLARIPVSYPVVFDPEGHWPGAFGLRGMPCGYLLDRDGRIVYIQTGYRASDLPALEAAIVAALGE</sequence>
<dbReference type="PROSITE" id="PS51352">
    <property type="entry name" value="THIOREDOXIN_2"/>
    <property type="match status" value="1"/>
</dbReference>
<evidence type="ECO:0000256" key="2">
    <source>
        <dbReference type="SAM" id="Phobius"/>
    </source>
</evidence>
<keyword evidence="5" id="KW-1185">Reference proteome</keyword>
<keyword evidence="2" id="KW-1133">Transmembrane helix</keyword>
<reference evidence="4 5" key="1">
    <citation type="submission" date="2016-10" db="EMBL/GenBank/DDBJ databases">
        <authorList>
            <person name="de Groot N.N."/>
        </authorList>
    </citation>
    <scope>NUCLEOTIDE SEQUENCE [LARGE SCALE GENOMIC DNA]</scope>
    <source>
        <strain evidence="4 5">DSM 23609</strain>
    </source>
</reference>
<evidence type="ECO:0000313" key="5">
    <source>
        <dbReference type="Proteomes" id="UP000199771"/>
    </source>
</evidence>
<protein>
    <submittedName>
        <fullName evidence="4">Thiol-disulfide isomerase or thioredoxin</fullName>
    </submittedName>
</protein>
<name>A0A1I2H9M7_9GAMM</name>
<keyword evidence="4" id="KW-0413">Isomerase</keyword>
<dbReference type="CDD" id="cd02966">
    <property type="entry name" value="TlpA_like_family"/>
    <property type="match status" value="1"/>
</dbReference>
<dbReference type="GO" id="GO:0016491">
    <property type="term" value="F:oxidoreductase activity"/>
    <property type="evidence" value="ECO:0007669"/>
    <property type="project" value="InterPro"/>
</dbReference>
<dbReference type="Proteomes" id="UP000199771">
    <property type="component" value="Unassembled WGS sequence"/>
</dbReference>
<feature type="region of interest" description="Disordered" evidence="1">
    <location>
        <begin position="1"/>
        <end position="23"/>
    </location>
</feature>
<feature type="transmembrane region" description="Helical" evidence="2">
    <location>
        <begin position="48"/>
        <end position="66"/>
    </location>
</feature>
<accession>A0A1I2H9M7</accession>
<dbReference type="InterPro" id="IPR036249">
    <property type="entry name" value="Thioredoxin-like_sf"/>
</dbReference>
<dbReference type="InterPro" id="IPR013766">
    <property type="entry name" value="Thioredoxin_domain"/>
</dbReference>
<proteinExistence type="predicted"/>
<dbReference type="PANTHER" id="PTHR42852:SF18">
    <property type="entry name" value="CHROMOSOME UNDETERMINED SCAFFOLD_47, WHOLE GENOME SHOTGUN SEQUENCE"/>
    <property type="match status" value="1"/>
</dbReference>
<dbReference type="InterPro" id="IPR013740">
    <property type="entry name" value="Redoxin"/>
</dbReference>